<dbReference type="RefSeq" id="WP_204915378.1">
    <property type="nucleotide sequence ID" value="NZ_JAFEUP010000002.1"/>
</dbReference>
<dbReference type="Gene3D" id="3.40.190.10">
    <property type="entry name" value="Periplasmic binding protein-like II"/>
    <property type="match status" value="2"/>
</dbReference>
<dbReference type="EMBL" id="JAFEUP010000002">
    <property type="protein sequence ID" value="MBM7060252.1"/>
    <property type="molecule type" value="Genomic_DNA"/>
</dbReference>
<dbReference type="PANTHER" id="PTHR30024:SF47">
    <property type="entry name" value="TAURINE-BINDING PERIPLASMIC PROTEIN"/>
    <property type="match status" value="1"/>
</dbReference>
<evidence type="ECO:0000256" key="4">
    <source>
        <dbReference type="SAM" id="SignalP"/>
    </source>
</evidence>
<dbReference type="InterPro" id="IPR015168">
    <property type="entry name" value="SsuA/THI5"/>
</dbReference>
<feature type="chain" id="PRO_5047407617" evidence="4">
    <location>
        <begin position="29"/>
        <end position="329"/>
    </location>
</feature>
<dbReference type="Proteomes" id="UP000717995">
    <property type="component" value="Unassembled WGS sequence"/>
</dbReference>
<reference evidence="6 7" key="1">
    <citation type="submission" date="2021-02" db="EMBL/GenBank/DDBJ databases">
        <authorList>
            <person name="Lee D.-H."/>
        </authorList>
    </citation>
    <scope>NUCLEOTIDE SEQUENCE [LARGE SCALE GENOMIC DNA]</scope>
    <source>
        <strain evidence="6 7">UL073</strain>
    </source>
</reference>
<feature type="signal peptide" evidence="4">
    <location>
        <begin position="1"/>
        <end position="28"/>
    </location>
</feature>
<dbReference type="PANTHER" id="PTHR30024">
    <property type="entry name" value="ALIPHATIC SULFONATES-BINDING PROTEIN-RELATED"/>
    <property type="match status" value="1"/>
</dbReference>
<comment type="caution">
    <text evidence="6">The sequence shown here is derived from an EMBL/GenBank/DDBJ whole genome shotgun (WGS) entry which is preliminary data.</text>
</comment>
<name>A0ABS2IB43_9GAMM</name>
<feature type="domain" description="SsuA/THI5-like" evidence="5">
    <location>
        <begin position="43"/>
        <end position="248"/>
    </location>
</feature>
<dbReference type="Pfam" id="PF09084">
    <property type="entry name" value="NMT1"/>
    <property type="match status" value="1"/>
</dbReference>
<sequence>MNQTLRHRIARTFACTALAAGMAATAQAGSLTIGHTTWVGYGTLYLARDLGYFKEQGLDVDFTVIEEAAMYMAAQASGKLSGSASTIDEVLKYRSKDFCFKAVAALDESHGGDGVLVGDGVSSLDQLKGKAVAVNEGSVSQFWLSYLLKQKGMQMSDLEIQNMTADDAATAFIAGRVPAAVTWEPHLSMVRQKGQGKVLVDSTQTPGVIVDVVALSCDVIDKQPDDVKALVSGLYKAVKYTQEHPQEAYAIMAKGVGGYLSDPKDLAEAAKGVKFYDQAMSEKLLGAPGKPGDIAGLISLANDTWTSLQGKPYNVAYDELVDPRFVTPR</sequence>
<evidence type="ECO:0000256" key="1">
    <source>
        <dbReference type="ARBA" id="ARBA00004418"/>
    </source>
</evidence>
<evidence type="ECO:0000256" key="3">
    <source>
        <dbReference type="ARBA" id="ARBA00022729"/>
    </source>
</evidence>
<evidence type="ECO:0000259" key="5">
    <source>
        <dbReference type="Pfam" id="PF09084"/>
    </source>
</evidence>
<dbReference type="SUPFAM" id="SSF53850">
    <property type="entry name" value="Periplasmic binding protein-like II"/>
    <property type="match status" value="1"/>
</dbReference>
<accession>A0ABS2IB43</accession>
<evidence type="ECO:0000256" key="2">
    <source>
        <dbReference type="ARBA" id="ARBA00010742"/>
    </source>
</evidence>
<keyword evidence="3 4" id="KW-0732">Signal</keyword>
<evidence type="ECO:0000313" key="6">
    <source>
        <dbReference type="EMBL" id="MBM7060252.1"/>
    </source>
</evidence>
<dbReference type="CDD" id="cd13563">
    <property type="entry name" value="PBP2_SsuA_like_6"/>
    <property type="match status" value="1"/>
</dbReference>
<protein>
    <submittedName>
        <fullName evidence="6">ABC transporter substrate-binding protein</fullName>
    </submittedName>
</protein>
<proteinExistence type="inferred from homology"/>
<comment type="similarity">
    <text evidence="2">Belongs to the bacterial solute-binding protein SsuA/TauA family.</text>
</comment>
<evidence type="ECO:0000313" key="7">
    <source>
        <dbReference type="Proteomes" id="UP000717995"/>
    </source>
</evidence>
<keyword evidence="7" id="KW-1185">Reference proteome</keyword>
<gene>
    <name evidence="6" type="ORF">JQX08_05995</name>
</gene>
<organism evidence="6 7">
    <name type="scientific">Zestomonas insulae</name>
    <dbReference type="NCBI Taxonomy" id="2809017"/>
    <lineage>
        <taxon>Bacteria</taxon>
        <taxon>Pseudomonadati</taxon>
        <taxon>Pseudomonadota</taxon>
        <taxon>Gammaproteobacteria</taxon>
        <taxon>Pseudomonadales</taxon>
        <taxon>Pseudomonadaceae</taxon>
        <taxon>Zestomonas</taxon>
    </lineage>
</organism>
<comment type="subcellular location">
    <subcellularLocation>
        <location evidence="1">Periplasm</location>
    </subcellularLocation>
</comment>